<dbReference type="PROSITE" id="PS50863">
    <property type="entry name" value="B3"/>
    <property type="match status" value="1"/>
</dbReference>
<evidence type="ECO:0000256" key="2">
    <source>
        <dbReference type="ARBA" id="ARBA00009089"/>
    </source>
</evidence>
<keyword evidence="7" id="KW-0539">Nucleus</keyword>
<dbReference type="SUPFAM" id="SSF101936">
    <property type="entry name" value="DNA-binding pseudobarrel domain"/>
    <property type="match status" value="1"/>
</dbReference>
<dbReference type="GO" id="GO:0005634">
    <property type="term" value="C:nucleus"/>
    <property type="evidence" value="ECO:0007669"/>
    <property type="project" value="UniProtKB-SubCell"/>
</dbReference>
<dbReference type="InterPro" id="IPR036955">
    <property type="entry name" value="AP2/ERF_dom_sf"/>
</dbReference>
<dbReference type="GO" id="GO:0009873">
    <property type="term" value="P:ethylene-activated signaling pathway"/>
    <property type="evidence" value="ECO:0007669"/>
    <property type="project" value="UniProtKB-KW"/>
</dbReference>
<proteinExistence type="inferred from homology"/>
<dbReference type="InterPro" id="IPR015300">
    <property type="entry name" value="DNA-bd_pseudobarrel_sf"/>
</dbReference>
<dbReference type="CDD" id="cd00018">
    <property type="entry name" value="AP2"/>
    <property type="match status" value="1"/>
</dbReference>
<accession>A0A9Q0J2H8</accession>
<keyword evidence="4" id="KW-0805">Transcription regulation</keyword>
<dbReference type="InterPro" id="IPR003340">
    <property type="entry name" value="B3_DNA-bd"/>
</dbReference>
<comment type="subcellular location">
    <subcellularLocation>
        <location evidence="1">Nucleus</location>
    </subcellularLocation>
</comment>
<dbReference type="PROSITE" id="PS51032">
    <property type="entry name" value="AP2_ERF"/>
    <property type="match status" value="1"/>
</dbReference>
<dbReference type="CDD" id="cd10017">
    <property type="entry name" value="B3_DNA"/>
    <property type="match status" value="1"/>
</dbReference>
<dbReference type="AlphaFoldDB" id="A0A9Q0J2H8"/>
<evidence type="ECO:0000256" key="4">
    <source>
        <dbReference type="ARBA" id="ARBA00023015"/>
    </source>
</evidence>
<gene>
    <name evidence="10" type="ORF">Tsubulata_025815</name>
</gene>
<dbReference type="SUPFAM" id="SSF54171">
    <property type="entry name" value="DNA-binding domain"/>
    <property type="match status" value="1"/>
</dbReference>
<evidence type="ECO:0000313" key="11">
    <source>
        <dbReference type="Proteomes" id="UP001141552"/>
    </source>
</evidence>
<dbReference type="SMART" id="SM01019">
    <property type="entry name" value="B3"/>
    <property type="match status" value="1"/>
</dbReference>
<feature type="domain" description="AP2/ERF" evidence="9">
    <location>
        <begin position="51"/>
        <end position="106"/>
    </location>
</feature>
<dbReference type="PANTHER" id="PTHR31140:SF80">
    <property type="entry name" value="AP2_ERF AND B3 DOMAIN TRANSCRIPTION FACTOR"/>
    <property type="match status" value="1"/>
</dbReference>
<evidence type="ECO:0000256" key="5">
    <source>
        <dbReference type="ARBA" id="ARBA00023125"/>
    </source>
</evidence>
<keyword evidence="11" id="KW-1185">Reference proteome</keyword>
<reference evidence="10" key="2">
    <citation type="journal article" date="2023" name="Plants (Basel)">
        <title>Annotation of the Turnera subulata (Passifloraceae) Draft Genome Reveals the S-Locus Evolved after the Divergence of Turneroideae from Passifloroideae in a Stepwise Manner.</title>
        <authorList>
            <person name="Henning P.M."/>
            <person name="Roalson E.H."/>
            <person name="Mir W."/>
            <person name="McCubbin A.G."/>
            <person name="Shore J.S."/>
        </authorList>
    </citation>
    <scope>NUCLEOTIDE SEQUENCE</scope>
    <source>
        <strain evidence="10">F60SS</strain>
    </source>
</reference>
<comment type="caution">
    <text evidence="10">The sequence shown here is derived from an EMBL/GenBank/DDBJ whole genome shotgun (WGS) entry which is preliminary data.</text>
</comment>
<organism evidence="10 11">
    <name type="scientific">Turnera subulata</name>
    <dbReference type="NCBI Taxonomy" id="218843"/>
    <lineage>
        <taxon>Eukaryota</taxon>
        <taxon>Viridiplantae</taxon>
        <taxon>Streptophyta</taxon>
        <taxon>Embryophyta</taxon>
        <taxon>Tracheophyta</taxon>
        <taxon>Spermatophyta</taxon>
        <taxon>Magnoliopsida</taxon>
        <taxon>eudicotyledons</taxon>
        <taxon>Gunneridae</taxon>
        <taxon>Pentapetalae</taxon>
        <taxon>rosids</taxon>
        <taxon>fabids</taxon>
        <taxon>Malpighiales</taxon>
        <taxon>Passifloraceae</taxon>
        <taxon>Turnera</taxon>
    </lineage>
</organism>
<protein>
    <submittedName>
        <fullName evidence="10">Uncharacterized protein</fullName>
    </submittedName>
</protein>
<keyword evidence="3" id="KW-0936">Ethylene signaling pathway</keyword>
<dbReference type="InterPro" id="IPR016177">
    <property type="entry name" value="DNA-bd_dom_sf"/>
</dbReference>
<evidence type="ECO:0000256" key="3">
    <source>
        <dbReference type="ARBA" id="ARBA00022745"/>
    </source>
</evidence>
<sequence>MASSSSMIRNPELDVINGETSDSCVSNINVHQFPPCKRARHDHNSPNVVTKFKGVVSQQNGHWGAQIYANHQRIWLGTFKTEKEAAMAYDSAAIKLRRGDSHRNFPWTGYNVQEHCFQNQYSAESILNMIRDGSYQLKLSNFVKTQQRKQNSCAAFPSQTRSGPGQDEHYPCIQLFSKELTPSDVGKLNRLVIPKKFAVKYFPSISETGDEEDERALGAGVDDKELIFYDGLLKSWKFRYCYWKSSQSFVFTRGWNRFVKEKKLREGDIVTFYTCVCPDKSSQEARDFPFIDVTYSDGQSCMVDGIKHIKEMQKELELNLGQSVAHKLQKDDKESNEEMVLISMEPKDNAKENGLRIFGVRIN</sequence>
<evidence type="ECO:0000259" key="8">
    <source>
        <dbReference type="PROSITE" id="PS50863"/>
    </source>
</evidence>
<dbReference type="GO" id="GO:0003700">
    <property type="term" value="F:DNA-binding transcription factor activity"/>
    <property type="evidence" value="ECO:0007669"/>
    <property type="project" value="InterPro"/>
</dbReference>
<dbReference type="Proteomes" id="UP001141552">
    <property type="component" value="Unassembled WGS sequence"/>
</dbReference>
<feature type="domain" description="TF-B3" evidence="8">
    <location>
        <begin position="176"/>
        <end position="296"/>
    </location>
</feature>
<dbReference type="InterPro" id="IPR044800">
    <property type="entry name" value="LEC2-like"/>
</dbReference>
<dbReference type="Pfam" id="PF02362">
    <property type="entry name" value="B3"/>
    <property type="match status" value="1"/>
</dbReference>
<name>A0A9Q0J2H8_9ROSI</name>
<evidence type="ECO:0000256" key="6">
    <source>
        <dbReference type="ARBA" id="ARBA00023163"/>
    </source>
</evidence>
<dbReference type="SMART" id="SM00380">
    <property type="entry name" value="AP2"/>
    <property type="match status" value="1"/>
</dbReference>
<evidence type="ECO:0000256" key="7">
    <source>
        <dbReference type="ARBA" id="ARBA00023242"/>
    </source>
</evidence>
<dbReference type="EMBL" id="JAKUCV010006477">
    <property type="protein sequence ID" value="KAJ4827161.1"/>
    <property type="molecule type" value="Genomic_DNA"/>
</dbReference>
<comment type="similarity">
    <text evidence="2">Belongs to the AP2/ERF transcription factor family. RAV subfamily.</text>
</comment>
<evidence type="ECO:0000313" key="10">
    <source>
        <dbReference type="EMBL" id="KAJ4827161.1"/>
    </source>
</evidence>
<dbReference type="GO" id="GO:0003677">
    <property type="term" value="F:DNA binding"/>
    <property type="evidence" value="ECO:0007669"/>
    <property type="project" value="UniProtKB-KW"/>
</dbReference>
<reference evidence="10" key="1">
    <citation type="submission" date="2022-02" db="EMBL/GenBank/DDBJ databases">
        <authorList>
            <person name="Henning P.M."/>
            <person name="McCubbin A.G."/>
            <person name="Shore J.S."/>
        </authorList>
    </citation>
    <scope>NUCLEOTIDE SEQUENCE</scope>
    <source>
        <strain evidence="10">F60SS</strain>
        <tissue evidence="10">Leaves</tissue>
    </source>
</reference>
<dbReference type="Gene3D" id="3.30.730.10">
    <property type="entry name" value="AP2/ERF domain"/>
    <property type="match status" value="1"/>
</dbReference>
<dbReference type="OrthoDB" id="2020802at2759"/>
<keyword evidence="6" id="KW-0804">Transcription</keyword>
<dbReference type="Gene3D" id="2.40.330.10">
    <property type="entry name" value="DNA-binding pseudobarrel domain"/>
    <property type="match status" value="1"/>
</dbReference>
<dbReference type="PANTHER" id="PTHR31140">
    <property type="entry name" value="B3 DOMAIN-CONTAINING TRANSCRIPTION FACTOR ABI3"/>
    <property type="match status" value="1"/>
</dbReference>
<keyword evidence="5" id="KW-0238">DNA-binding</keyword>
<evidence type="ECO:0000259" key="9">
    <source>
        <dbReference type="PROSITE" id="PS51032"/>
    </source>
</evidence>
<dbReference type="InterPro" id="IPR001471">
    <property type="entry name" value="AP2/ERF_dom"/>
</dbReference>
<dbReference type="FunFam" id="3.30.730.10:FF:000008">
    <property type="entry name" value="AP2 domain-containing protein RAP2.8"/>
    <property type="match status" value="1"/>
</dbReference>
<evidence type="ECO:0000256" key="1">
    <source>
        <dbReference type="ARBA" id="ARBA00004123"/>
    </source>
</evidence>